<proteinExistence type="predicted"/>
<dbReference type="HOGENOM" id="CLU_2963690_0_0_1"/>
<organism evidence="1 2">
    <name type="scientific">Rhodnius prolixus</name>
    <name type="common">Triatomid bug</name>
    <dbReference type="NCBI Taxonomy" id="13249"/>
    <lineage>
        <taxon>Eukaryota</taxon>
        <taxon>Metazoa</taxon>
        <taxon>Ecdysozoa</taxon>
        <taxon>Arthropoda</taxon>
        <taxon>Hexapoda</taxon>
        <taxon>Insecta</taxon>
        <taxon>Pterygota</taxon>
        <taxon>Neoptera</taxon>
        <taxon>Paraneoptera</taxon>
        <taxon>Hemiptera</taxon>
        <taxon>Heteroptera</taxon>
        <taxon>Panheteroptera</taxon>
        <taxon>Cimicomorpha</taxon>
        <taxon>Reduviidae</taxon>
        <taxon>Triatominae</taxon>
        <taxon>Rhodnius</taxon>
    </lineage>
</organism>
<keyword evidence="2" id="KW-1185">Reference proteome</keyword>
<dbReference type="Proteomes" id="UP000015103">
    <property type="component" value="Unassembled WGS sequence"/>
</dbReference>
<sequence length="59" mass="6906">MKKLLSVFTDLQGFLLERQEVPVKALFERNSSDVQEAMCEKLLAKEDHCRRHQWTAVMA</sequence>
<name>T1HJ18_RHOPR</name>
<evidence type="ECO:0000313" key="1">
    <source>
        <dbReference type="EnsemblMetazoa" id="RPRC004041-PA"/>
    </source>
</evidence>
<dbReference type="AlphaFoldDB" id="T1HJ18"/>
<protein>
    <submittedName>
        <fullName evidence="1">Uncharacterized protein</fullName>
    </submittedName>
</protein>
<evidence type="ECO:0000313" key="2">
    <source>
        <dbReference type="Proteomes" id="UP000015103"/>
    </source>
</evidence>
<dbReference type="InParanoid" id="T1HJ18"/>
<dbReference type="EnsemblMetazoa" id="RPRC004041-RA">
    <property type="protein sequence ID" value="RPRC004041-PA"/>
    <property type="gene ID" value="RPRC004041"/>
</dbReference>
<dbReference type="EMBL" id="ACPB03038317">
    <property type="status" value="NOT_ANNOTATED_CDS"/>
    <property type="molecule type" value="Genomic_DNA"/>
</dbReference>
<accession>T1HJ18</accession>
<dbReference type="VEuPathDB" id="VectorBase:RPRC004041"/>
<reference evidence="1" key="1">
    <citation type="submission" date="2015-05" db="UniProtKB">
        <authorList>
            <consortium name="EnsemblMetazoa"/>
        </authorList>
    </citation>
    <scope>IDENTIFICATION</scope>
</reference>